<dbReference type="EMBL" id="QLMD01000002">
    <property type="protein sequence ID" value="RAK00617.1"/>
    <property type="molecule type" value="Genomic_DNA"/>
</dbReference>
<dbReference type="InterPro" id="IPR000700">
    <property type="entry name" value="PAS-assoc_C"/>
</dbReference>
<dbReference type="InterPro" id="IPR013783">
    <property type="entry name" value="Ig-like_fold"/>
</dbReference>
<dbReference type="InterPro" id="IPR035965">
    <property type="entry name" value="PAS-like_dom_sf"/>
</dbReference>
<dbReference type="SUPFAM" id="SSF63829">
    <property type="entry name" value="Calcium-dependent phosphotriesterase"/>
    <property type="match status" value="2"/>
</dbReference>
<evidence type="ECO:0000313" key="7">
    <source>
        <dbReference type="EMBL" id="RUO27371.1"/>
    </source>
</evidence>
<evidence type="ECO:0000313" key="6">
    <source>
        <dbReference type="EMBL" id="RAK00617.1"/>
    </source>
</evidence>
<dbReference type="NCBIfam" id="TIGR00254">
    <property type="entry name" value="GGDEF"/>
    <property type="match status" value="1"/>
</dbReference>
<dbReference type="PANTHER" id="PTHR44757">
    <property type="entry name" value="DIGUANYLATE CYCLASE DGCP"/>
    <property type="match status" value="1"/>
</dbReference>
<proteinExistence type="predicted"/>
<dbReference type="SUPFAM" id="SSF55785">
    <property type="entry name" value="PYP-like sensor domain (PAS domain)"/>
    <property type="match status" value="2"/>
</dbReference>
<dbReference type="OrthoDB" id="9804951at2"/>
<dbReference type="Pfam" id="PF13426">
    <property type="entry name" value="PAS_9"/>
    <property type="match status" value="1"/>
</dbReference>
<name>A0A327XAC4_9GAMM</name>
<dbReference type="PANTHER" id="PTHR44757:SF2">
    <property type="entry name" value="BIOFILM ARCHITECTURE MAINTENANCE PROTEIN MBAA"/>
    <property type="match status" value="1"/>
</dbReference>
<dbReference type="Pfam" id="PF08447">
    <property type="entry name" value="PAS_3"/>
    <property type="match status" value="1"/>
</dbReference>
<protein>
    <submittedName>
        <fullName evidence="6">Diguanylate cyclase/phosphodiesterase</fullName>
    </submittedName>
</protein>
<dbReference type="RefSeq" id="WP_111568416.1">
    <property type="nucleotide sequence ID" value="NZ_PIPK01000003.1"/>
</dbReference>
<dbReference type="PROSITE" id="PS50113">
    <property type="entry name" value="PAC"/>
    <property type="match status" value="1"/>
</dbReference>
<dbReference type="InterPro" id="IPR013655">
    <property type="entry name" value="PAS_fold_3"/>
</dbReference>
<dbReference type="EMBL" id="PIPK01000003">
    <property type="protein sequence ID" value="RUO27371.1"/>
    <property type="molecule type" value="Genomic_DNA"/>
</dbReference>
<feature type="chain" id="PRO_5016385292" evidence="2">
    <location>
        <begin position="23"/>
        <end position="1523"/>
    </location>
</feature>
<dbReference type="SMART" id="SM00086">
    <property type="entry name" value="PAC"/>
    <property type="match status" value="2"/>
</dbReference>
<dbReference type="Pfam" id="PF00563">
    <property type="entry name" value="EAL"/>
    <property type="match status" value="1"/>
</dbReference>
<evidence type="ECO:0000313" key="8">
    <source>
        <dbReference type="Proteomes" id="UP000249203"/>
    </source>
</evidence>
<organism evidence="6 8">
    <name type="scientific">Aliidiomarina maris</name>
    <dbReference type="NCBI Taxonomy" id="531312"/>
    <lineage>
        <taxon>Bacteria</taxon>
        <taxon>Pseudomonadati</taxon>
        <taxon>Pseudomonadota</taxon>
        <taxon>Gammaproteobacteria</taxon>
        <taxon>Alteromonadales</taxon>
        <taxon>Idiomarinaceae</taxon>
        <taxon>Aliidiomarina</taxon>
    </lineage>
</organism>
<evidence type="ECO:0000313" key="9">
    <source>
        <dbReference type="Proteomes" id="UP000287865"/>
    </source>
</evidence>
<feature type="signal peptide" evidence="2">
    <location>
        <begin position="1"/>
        <end position="22"/>
    </location>
</feature>
<dbReference type="Gene3D" id="3.30.70.270">
    <property type="match status" value="1"/>
</dbReference>
<evidence type="ECO:0000259" key="3">
    <source>
        <dbReference type="PROSITE" id="PS50113"/>
    </source>
</evidence>
<dbReference type="Gene3D" id="2.60.40.10">
    <property type="entry name" value="Immunoglobulins"/>
    <property type="match status" value="1"/>
</dbReference>
<dbReference type="PROSITE" id="PS50887">
    <property type="entry name" value="GGDEF"/>
    <property type="match status" value="1"/>
</dbReference>
<dbReference type="CDD" id="cd01949">
    <property type="entry name" value="GGDEF"/>
    <property type="match status" value="1"/>
</dbReference>
<dbReference type="InterPro" id="IPR052155">
    <property type="entry name" value="Biofilm_reg_signaling"/>
</dbReference>
<dbReference type="SUPFAM" id="SSF55073">
    <property type="entry name" value="Nucleotide cyclase"/>
    <property type="match status" value="1"/>
</dbReference>
<sequence length="1523" mass="173019">MRYTLLYLLLIVFGGMIPAVHAAASNTDGQSVRLEHFTVNHGLTQNTITGVVEDADGFLWIATGAGLNRFDGHHFHHIKGPEGVFTNRHISMLRLTDDGVLWLAIPNVGLFSLSPNAQNFEQRLGFELIDEWWFAEINHIFRHHDYYYFSNDTSVRRMHVETNELTDVYQVDQQSDNYYDIIRHAIAFNDYILVATSKGLDAIRTDTFAVTEIDYLNDPDAHFNQLNSKYLYVLDRYLYVATVQGLYRLPLQALEQALSAQDSSVSLDTEVVAADLNVWQIQSHRHNLLMAAHTGFYQLDTNRNHFSNVLRFADSSVPVFDNSIHHLFIDSDRNIWLGTWFNGLFQWRPQTRVFETIARGVGSFPSLSSNQIWALAEDNDGRLWAGTQNGLNLLDTNSIPVRHEVFFATDDDSAYIHEGTVYNLYPDPVDADVLWLYQSDEMYRFDASSGERTVLADLVTDATARELLSEYMWGYQLIGTSLWFVNSRGLFSFDTQSFELNLYSEFDAPDFDLMNLYRIVGVAPHAPEQIILALASEIWLFDTSTESLQRIYQHDPFQPYSDIYVESMVSDQQGRIWMTLLGHGILIFDQEFKLQHTLTTRTGLPTSDVYQGQLDDNGTLWFSSMNGLLAIDPDTFHSQRFTYRDGTSSNEFNLLASTKLHDGRLAYGSMRGVTLFDPSNLNRSAVQLAPRISAISDITTGQRLALPIRNLHRYQLRLDHDNRGIRVEVSTTSLDRPHEVRYYFELTGREQLSLQSVRDPNISLPRLRSGRYTLSVRAVNPSNGELTGPAILGIYVAYPPFSSPLAMTLYVIAIAFILLLLARYRMQHHARLRDSIQHAELSQERLQLAINATKSGIWDWHRSDDLLFETRLSHDLGYATQAAGVTLEDYREFIHRRDYPGLARQWQALLAGERDDINCSYRMRHSDGHWLWFHDIGHVTARGTDGVPERVTGVYQNITNARSTEEKALLFGKAFEQTQDWVLLLNAEQLPMTANRAFCQALGVDEEQIAHYGFNNLAPERIQFYREVVRNLRPGEQWRGEDIVSLASGRYVPVLINISAVADNQTQNHAFVIVVTDISSQKEAEEKLRQLANYDALTGLPNRALLTQRIDAVLSEGTLHQQQTALIFMDLDRFKQINDSHGHNVGDKLLCIIGERMLSCVRSSDTVARLGGDEFIVLLTAADEPSVYQTATRILSAVNEPIIIDKHHIRISPSIGIALYPQHGRQRDELLKHADLAMYEAKAAGRNCYRVFKSAMDTKVRQRLNLETELKQAVAQHHVRNHYQPIVDARTQTCRGIELLMRWSINEQPISPETFIPLAEDLGLIVNMTEQAIHRGLADLVRLRRVSPELYLSVNLSVQHLGHTSLPHYLSALLEQFELPASALKLEITEGVLIEETVRARRAMQQLNEIGVDLMLDDFGTGYSSLRYLKEFPIEVIKIDRSFTRDIGSSSADEAMIESILAMASNLNKACVAEGVELAAQRDWLMQRNCFLMQGDYFLPARNAQTVEAWLIALKCSGALSPG</sequence>
<reference evidence="7 9" key="1">
    <citation type="journal article" date="2018" name="Front. Microbiol.">
        <title>Genome-Based Analysis Reveals the Taxonomy and Diversity of the Family Idiomarinaceae.</title>
        <authorList>
            <person name="Liu Y."/>
            <person name="Lai Q."/>
            <person name="Shao Z."/>
        </authorList>
    </citation>
    <scope>NUCLEOTIDE SEQUENCE [LARGE SCALE GENOMIC DNA]</scope>
    <source>
        <strain evidence="7 9">CF12-14</strain>
    </source>
</reference>
<keyword evidence="9" id="KW-1185">Reference proteome</keyword>
<dbReference type="PROSITE" id="PS50883">
    <property type="entry name" value="EAL"/>
    <property type="match status" value="1"/>
</dbReference>
<feature type="domain" description="EAL" evidence="4">
    <location>
        <begin position="1263"/>
        <end position="1515"/>
    </location>
</feature>
<dbReference type="InterPro" id="IPR011110">
    <property type="entry name" value="Reg_prop"/>
</dbReference>
<dbReference type="InterPro" id="IPR001610">
    <property type="entry name" value="PAC"/>
</dbReference>
<feature type="domain" description="GGDEF" evidence="5">
    <location>
        <begin position="1122"/>
        <end position="1254"/>
    </location>
</feature>
<dbReference type="Gene3D" id="2.130.10.10">
    <property type="entry name" value="YVTN repeat-like/Quinoprotein amine dehydrogenase"/>
    <property type="match status" value="3"/>
</dbReference>
<dbReference type="InterPro" id="IPR035919">
    <property type="entry name" value="EAL_sf"/>
</dbReference>
<dbReference type="FunFam" id="3.30.70.270:FF:000001">
    <property type="entry name" value="Diguanylate cyclase domain protein"/>
    <property type="match status" value="1"/>
</dbReference>
<dbReference type="InterPro" id="IPR000014">
    <property type="entry name" value="PAS"/>
</dbReference>
<dbReference type="InterPro" id="IPR029787">
    <property type="entry name" value="Nucleotide_cyclase"/>
</dbReference>
<feature type="domain" description="PAC" evidence="3">
    <location>
        <begin position="1038"/>
        <end position="1090"/>
    </location>
</feature>
<comment type="caution">
    <text evidence="6">The sequence shown here is derived from an EMBL/GenBank/DDBJ whole genome shotgun (WGS) entry which is preliminary data.</text>
</comment>
<dbReference type="InterPro" id="IPR000160">
    <property type="entry name" value="GGDEF_dom"/>
</dbReference>
<dbReference type="SMART" id="SM00052">
    <property type="entry name" value="EAL"/>
    <property type="match status" value="1"/>
</dbReference>
<evidence type="ECO:0000256" key="1">
    <source>
        <dbReference type="ARBA" id="ARBA00001946"/>
    </source>
</evidence>
<reference evidence="6 8" key="2">
    <citation type="submission" date="2018-06" db="EMBL/GenBank/DDBJ databases">
        <title>Genomic Encyclopedia of Type Strains, Phase III (KMG-III): the genomes of soil and plant-associated and newly described type strains.</title>
        <authorList>
            <person name="Whitman W."/>
        </authorList>
    </citation>
    <scope>NUCLEOTIDE SEQUENCE [LARGE SCALE GENOMIC DNA]</scope>
    <source>
        <strain evidence="6 8">CGMCC 1.15366</strain>
    </source>
</reference>
<dbReference type="Pfam" id="PF07494">
    <property type="entry name" value="Reg_prop"/>
    <property type="match status" value="3"/>
</dbReference>
<evidence type="ECO:0000259" key="4">
    <source>
        <dbReference type="PROSITE" id="PS50883"/>
    </source>
</evidence>
<dbReference type="Proteomes" id="UP000287865">
    <property type="component" value="Unassembled WGS sequence"/>
</dbReference>
<dbReference type="CDD" id="cd00130">
    <property type="entry name" value="PAS"/>
    <property type="match status" value="1"/>
</dbReference>
<dbReference type="NCBIfam" id="TIGR00229">
    <property type="entry name" value="sensory_box"/>
    <property type="match status" value="1"/>
</dbReference>
<dbReference type="InterPro" id="IPR015943">
    <property type="entry name" value="WD40/YVTN_repeat-like_dom_sf"/>
</dbReference>
<dbReference type="GO" id="GO:0003824">
    <property type="term" value="F:catalytic activity"/>
    <property type="evidence" value="ECO:0007669"/>
    <property type="project" value="UniProtKB-ARBA"/>
</dbReference>
<comment type="cofactor">
    <cofactor evidence="1">
        <name>Mg(2+)</name>
        <dbReference type="ChEBI" id="CHEBI:18420"/>
    </cofactor>
</comment>
<dbReference type="Proteomes" id="UP000249203">
    <property type="component" value="Unassembled WGS sequence"/>
</dbReference>
<accession>A0A327XAC4</accession>
<dbReference type="Pfam" id="PF00990">
    <property type="entry name" value="GGDEF"/>
    <property type="match status" value="1"/>
</dbReference>
<dbReference type="SMART" id="SM00267">
    <property type="entry name" value="GGDEF"/>
    <property type="match status" value="1"/>
</dbReference>
<dbReference type="CDD" id="cd01948">
    <property type="entry name" value="EAL"/>
    <property type="match status" value="1"/>
</dbReference>
<dbReference type="Gene3D" id="3.30.450.20">
    <property type="entry name" value="PAS domain"/>
    <property type="match status" value="2"/>
</dbReference>
<evidence type="ECO:0000256" key="2">
    <source>
        <dbReference type="SAM" id="SignalP"/>
    </source>
</evidence>
<dbReference type="Gene3D" id="3.20.20.450">
    <property type="entry name" value="EAL domain"/>
    <property type="match status" value="1"/>
</dbReference>
<dbReference type="InterPro" id="IPR001633">
    <property type="entry name" value="EAL_dom"/>
</dbReference>
<keyword evidence="2" id="KW-0732">Signal</keyword>
<evidence type="ECO:0000259" key="5">
    <source>
        <dbReference type="PROSITE" id="PS50887"/>
    </source>
</evidence>
<gene>
    <name evidence="6" type="ORF">B0I24_10242</name>
    <name evidence="7" type="ORF">CWE07_05365</name>
</gene>
<dbReference type="InterPro" id="IPR043128">
    <property type="entry name" value="Rev_trsase/Diguanyl_cyclase"/>
</dbReference>
<dbReference type="SUPFAM" id="SSF141868">
    <property type="entry name" value="EAL domain-like"/>
    <property type="match status" value="1"/>
</dbReference>